<keyword evidence="7" id="KW-1185">Reference proteome</keyword>
<dbReference type="Proteomes" id="UP000561726">
    <property type="component" value="Unassembled WGS sequence"/>
</dbReference>
<protein>
    <submittedName>
        <fullName evidence="5">AsnC family transcriptional regulator</fullName>
    </submittedName>
    <submittedName>
        <fullName evidence="6">DNA-binding Lrp family transcriptional regulator</fullName>
    </submittedName>
</protein>
<evidence type="ECO:0000256" key="2">
    <source>
        <dbReference type="ARBA" id="ARBA00023125"/>
    </source>
</evidence>
<dbReference type="RefSeq" id="WP_035834936.1">
    <property type="nucleotide sequence ID" value="NZ_JACHBQ010000001.1"/>
</dbReference>
<dbReference type="InterPro" id="IPR011008">
    <property type="entry name" value="Dimeric_a/b-barrel"/>
</dbReference>
<evidence type="ECO:0000313" key="8">
    <source>
        <dbReference type="Proteomes" id="UP000561726"/>
    </source>
</evidence>
<evidence type="ECO:0000256" key="1">
    <source>
        <dbReference type="ARBA" id="ARBA00023015"/>
    </source>
</evidence>
<dbReference type="Proteomes" id="UP000029864">
    <property type="component" value="Unassembled WGS sequence"/>
</dbReference>
<dbReference type="STRING" id="1001240.GY21_02255"/>
<keyword evidence="2 6" id="KW-0238">DNA-binding</keyword>
<dbReference type="Gene3D" id="1.10.10.10">
    <property type="entry name" value="Winged helix-like DNA-binding domain superfamily/Winged helix DNA-binding domain"/>
    <property type="match status" value="1"/>
</dbReference>
<dbReference type="InterPro" id="IPR000485">
    <property type="entry name" value="AsnC-type_HTH_dom"/>
</dbReference>
<feature type="domain" description="HTH asnC-type" evidence="4">
    <location>
        <begin position="4"/>
        <end position="78"/>
    </location>
</feature>
<dbReference type="GO" id="GO:0005829">
    <property type="term" value="C:cytosol"/>
    <property type="evidence" value="ECO:0007669"/>
    <property type="project" value="TreeGrafter"/>
</dbReference>
<dbReference type="GO" id="GO:0043200">
    <property type="term" value="P:response to amino acid"/>
    <property type="evidence" value="ECO:0007669"/>
    <property type="project" value="TreeGrafter"/>
</dbReference>
<dbReference type="GO" id="GO:0043565">
    <property type="term" value="F:sequence-specific DNA binding"/>
    <property type="evidence" value="ECO:0007669"/>
    <property type="project" value="InterPro"/>
</dbReference>
<dbReference type="EMBL" id="JPXF01000005">
    <property type="protein sequence ID" value="KGJ80813.1"/>
    <property type="molecule type" value="Genomic_DNA"/>
</dbReference>
<dbReference type="SMART" id="SM00344">
    <property type="entry name" value="HTH_ASNC"/>
    <property type="match status" value="1"/>
</dbReference>
<dbReference type="PROSITE" id="PS50956">
    <property type="entry name" value="HTH_ASNC_2"/>
    <property type="match status" value="1"/>
</dbReference>
<dbReference type="PANTHER" id="PTHR30154">
    <property type="entry name" value="LEUCINE-RESPONSIVE REGULATORY PROTEIN"/>
    <property type="match status" value="1"/>
</dbReference>
<evidence type="ECO:0000313" key="5">
    <source>
        <dbReference type="EMBL" id="KGJ80813.1"/>
    </source>
</evidence>
<dbReference type="Gene3D" id="3.30.70.920">
    <property type="match status" value="1"/>
</dbReference>
<proteinExistence type="predicted"/>
<dbReference type="Pfam" id="PF13404">
    <property type="entry name" value="HTH_AsnC-type"/>
    <property type="match status" value="1"/>
</dbReference>
<evidence type="ECO:0000313" key="6">
    <source>
        <dbReference type="EMBL" id="MBB5639713.1"/>
    </source>
</evidence>
<name>A0A099JTP3_9MICO</name>
<dbReference type="OrthoDB" id="3396933at2"/>
<dbReference type="SUPFAM" id="SSF54909">
    <property type="entry name" value="Dimeric alpha+beta barrel"/>
    <property type="match status" value="1"/>
</dbReference>
<comment type="caution">
    <text evidence="5">The sequence shown here is derived from an EMBL/GenBank/DDBJ whole genome shotgun (WGS) entry which is preliminary data.</text>
</comment>
<organism evidence="5 7">
    <name type="scientific">Cryobacterium roopkundense</name>
    <dbReference type="NCBI Taxonomy" id="1001240"/>
    <lineage>
        <taxon>Bacteria</taxon>
        <taxon>Bacillati</taxon>
        <taxon>Actinomycetota</taxon>
        <taxon>Actinomycetes</taxon>
        <taxon>Micrococcales</taxon>
        <taxon>Microbacteriaceae</taxon>
        <taxon>Cryobacterium</taxon>
    </lineage>
</organism>
<dbReference type="EMBL" id="JACHBQ010000001">
    <property type="protein sequence ID" value="MBB5639713.1"/>
    <property type="molecule type" value="Genomic_DNA"/>
</dbReference>
<dbReference type="eggNOG" id="COG1522">
    <property type="taxonomic scope" value="Bacteria"/>
</dbReference>
<sequence length="143" mass="15762">MTTLDDLDRRLLALLRVNARESVASLARELEVTRSTVTARLDRLVHSGTVVGFSVRVREDRDPSSIRAIALLEVEGRSTDAVIRKLRGFSEVHALHTTNGGWDLVAELRTDSLGNFDRLLGRIRSVDGIVNSETSLLLSSVLV</sequence>
<dbReference type="InterPro" id="IPR036388">
    <property type="entry name" value="WH-like_DNA-bd_sf"/>
</dbReference>
<dbReference type="AlphaFoldDB" id="A0A099JTP3"/>
<accession>A0A099JTP3</accession>
<dbReference type="InterPro" id="IPR036390">
    <property type="entry name" value="WH_DNA-bd_sf"/>
</dbReference>
<reference evidence="6 8" key="2">
    <citation type="submission" date="2020-08" db="EMBL/GenBank/DDBJ databases">
        <title>Sequencing the genomes of 1000 actinobacteria strains.</title>
        <authorList>
            <person name="Klenk H.-P."/>
        </authorList>
    </citation>
    <scope>NUCLEOTIDE SEQUENCE [LARGE SCALE GENOMIC DNA]</scope>
    <source>
        <strain evidence="6 8">DSM 21065</strain>
    </source>
</reference>
<keyword evidence="3" id="KW-0804">Transcription</keyword>
<gene>
    <name evidence="6" type="ORF">BJ997_000261</name>
    <name evidence="5" type="ORF">GY21_02255</name>
</gene>
<evidence type="ECO:0000256" key="3">
    <source>
        <dbReference type="ARBA" id="ARBA00023163"/>
    </source>
</evidence>
<dbReference type="InterPro" id="IPR019888">
    <property type="entry name" value="Tscrpt_reg_AsnC-like"/>
</dbReference>
<dbReference type="SUPFAM" id="SSF46785">
    <property type="entry name" value="Winged helix' DNA-binding domain"/>
    <property type="match status" value="1"/>
</dbReference>
<dbReference type="PRINTS" id="PR00033">
    <property type="entry name" value="HTHASNC"/>
</dbReference>
<dbReference type="InterPro" id="IPR019887">
    <property type="entry name" value="Tscrpt_reg_AsnC/Lrp_C"/>
</dbReference>
<dbReference type="Pfam" id="PF01037">
    <property type="entry name" value="AsnC_trans_reg"/>
    <property type="match status" value="1"/>
</dbReference>
<reference evidence="5 7" key="1">
    <citation type="submission" date="2014-08" db="EMBL/GenBank/DDBJ databases">
        <authorList>
            <person name="Sisinthy S."/>
        </authorList>
    </citation>
    <scope>NUCLEOTIDE SEQUENCE [LARGE SCALE GENOMIC DNA]</scope>
    <source>
        <strain evidence="5 7">RuG17</strain>
    </source>
</reference>
<dbReference type="PANTHER" id="PTHR30154:SF53">
    <property type="entry name" value="HTH-TYPE TRANSCRIPTIONAL REGULATOR LRPC"/>
    <property type="match status" value="1"/>
</dbReference>
<evidence type="ECO:0000259" key="4">
    <source>
        <dbReference type="PROSITE" id="PS50956"/>
    </source>
</evidence>
<evidence type="ECO:0000313" key="7">
    <source>
        <dbReference type="Proteomes" id="UP000029864"/>
    </source>
</evidence>
<keyword evidence="1" id="KW-0805">Transcription regulation</keyword>